<protein>
    <submittedName>
        <fullName evidence="2">Uncharacterized protein</fullName>
    </submittedName>
</protein>
<proteinExistence type="predicted"/>
<name>A0A699H084_TANCI</name>
<feature type="compositionally biased region" description="Acidic residues" evidence="1">
    <location>
        <begin position="190"/>
        <end position="202"/>
    </location>
</feature>
<evidence type="ECO:0000313" key="2">
    <source>
        <dbReference type="EMBL" id="GEW96201.1"/>
    </source>
</evidence>
<sequence length="478" mass="53282">PFDEQPFEDEILAFLRELGHSGEIKMITDINNKLHQPWRSFASVINEYLSGKSTGVDHPKTKSSVRMKQSSSDNTITLPPPTATRKRLKNSAKVGKPAKEKQLAKSSKDKGLTVLSAVALTEAEQMKLATKKSLTQTYISHVSGSGADEGTIIIPGVPDVPTYEFDEEEISWKSSEDDDDDEVKIIEHDDNVDDQNNDDDDFVNPKFSTHDEEDKDEESFDLIVQTPSQVENTNDEDNDEDSHGMNVEGDKGASEEDDGNELCADVNINLEGRDIQMAEVHTTQIIKYTHVTLTLVNPEGQQQSSSMSSRFVSNMLNPSPDTCIDSIFDLTPRVDIPIMTTAEPPLLSATTLPPPSIPIISHMQQTPAPLPSNLEAEVLTRSSNSSKTSHTVAADLSELERKKILIDKMESNKSIHRSDEQKNVYKALVDAYECNKLILDVYRDMVTLKRRRDDGDKDEKPFAGSNRGSKRRRARKEP</sequence>
<feature type="compositionally biased region" description="Acidic residues" evidence="1">
    <location>
        <begin position="211"/>
        <end position="220"/>
    </location>
</feature>
<feature type="region of interest" description="Disordered" evidence="1">
    <location>
        <begin position="51"/>
        <end position="107"/>
    </location>
</feature>
<reference evidence="2" key="1">
    <citation type="journal article" date="2019" name="Sci. Rep.">
        <title>Draft genome of Tanacetum cinerariifolium, the natural source of mosquito coil.</title>
        <authorList>
            <person name="Yamashiro T."/>
            <person name="Shiraishi A."/>
            <person name="Satake H."/>
            <person name="Nakayama K."/>
        </authorList>
    </citation>
    <scope>NUCLEOTIDE SEQUENCE</scope>
</reference>
<feature type="region of interest" description="Disordered" evidence="1">
    <location>
        <begin position="188"/>
        <end position="259"/>
    </location>
</feature>
<organism evidence="2">
    <name type="scientific">Tanacetum cinerariifolium</name>
    <name type="common">Dalmatian daisy</name>
    <name type="synonym">Chrysanthemum cinerariifolium</name>
    <dbReference type="NCBI Taxonomy" id="118510"/>
    <lineage>
        <taxon>Eukaryota</taxon>
        <taxon>Viridiplantae</taxon>
        <taxon>Streptophyta</taxon>
        <taxon>Embryophyta</taxon>
        <taxon>Tracheophyta</taxon>
        <taxon>Spermatophyta</taxon>
        <taxon>Magnoliopsida</taxon>
        <taxon>eudicotyledons</taxon>
        <taxon>Gunneridae</taxon>
        <taxon>Pentapetalae</taxon>
        <taxon>asterids</taxon>
        <taxon>campanulids</taxon>
        <taxon>Asterales</taxon>
        <taxon>Asteraceae</taxon>
        <taxon>Asteroideae</taxon>
        <taxon>Anthemideae</taxon>
        <taxon>Anthemidinae</taxon>
        <taxon>Tanacetum</taxon>
    </lineage>
</organism>
<feature type="non-terminal residue" evidence="2">
    <location>
        <position position="1"/>
    </location>
</feature>
<feature type="region of interest" description="Disordered" evidence="1">
    <location>
        <begin position="449"/>
        <end position="478"/>
    </location>
</feature>
<evidence type="ECO:0000256" key="1">
    <source>
        <dbReference type="SAM" id="MobiDB-lite"/>
    </source>
</evidence>
<accession>A0A699H084</accession>
<feature type="compositionally biased region" description="Basic and acidic residues" evidence="1">
    <location>
        <begin position="97"/>
        <end position="107"/>
    </location>
</feature>
<dbReference type="EMBL" id="BKCJ010082453">
    <property type="protein sequence ID" value="GEW96201.1"/>
    <property type="molecule type" value="Genomic_DNA"/>
</dbReference>
<feature type="compositionally biased region" description="Polar residues" evidence="1">
    <location>
        <begin position="62"/>
        <end position="77"/>
    </location>
</feature>
<comment type="caution">
    <text evidence="2">The sequence shown here is derived from an EMBL/GenBank/DDBJ whole genome shotgun (WGS) entry which is preliminary data.</text>
</comment>
<feature type="compositionally biased region" description="Basic and acidic residues" evidence="1">
    <location>
        <begin position="449"/>
        <end position="461"/>
    </location>
</feature>
<gene>
    <name evidence="2" type="ORF">Tci_268177</name>
</gene>
<feature type="compositionally biased region" description="Basic residues" evidence="1">
    <location>
        <begin position="468"/>
        <end position="478"/>
    </location>
</feature>
<dbReference type="AlphaFoldDB" id="A0A699H084"/>